<dbReference type="Gene3D" id="6.10.340.10">
    <property type="match status" value="1"/>
</dbReference>
<dbReference type="InterPro" id="IPR003594">
    <property type="entry name" value="HATPase_dom"/>
</dbReference>
<keyword evidence="7 17" id="KW-0812">Transmembrane</keyword>
<dbReference type="CDD" id="cd06225">
    <property type="entry name" value="HAMP"/>
    <property type="match status" value="1"/>
</dbReference>
<dbReference type="CDD" id="cd00075">
    <property type="entry name" value="HATPase"/>
    <property type="match status" value="1"/>
</dbReference>
<keyword evidence="21" id="KW-1185">Reference proteome</keyword>
<evidence type="ECO:0000256" key="7">
    <source>
        <dbReference type="ARBA" id="ARBA00022692"/>
    </source>
</evidence>
<name>A0ABT9WRK7_9BACI</name>
<dbReference type="SMART" id="SM00304">
    <property type="entry name" value="HAMP"/>
    <property type="match status" value="1"/>
</dbReference>
<evidence type="ECO:0000313" key="20">
    <source>
        <dbReference type="EMBL" id="MDQ0175930.1"/>
    </source>
</evidence>
<keyword evidence="14 17" id="KW-0472">Membrane</keyword>
<dbReference type="PRINTS" id="PR00344">
    <property type="entry name" value="BCTRLSENSOR"/>
</dbReference>
<evidence type="ECO:0000256" key="13">
    <source>
        <dbReference type="ARBA" id="ARBA00023026"/>
    </source>
</evidence>
<keyword evidence="4" id="KW-1003">Cell membrane</keyword>
<evidence type="ECO:0000313" key="21">
    <source>
        <dbReference type="Proteomes" id="UP001223586"/>
    </source>
</evidence>
<dbReference type="InterPro" id="IPR003660">
    <property type="entry name" value="HAMP_dom"/>
</dbReference>
<evidence type="ECO:0000256" key="17">
    <source>
        <dbReference type="SAM" id="Phobius"/>
    </source>
</evidence>
<dbReference type="SUPFAM" id="SSF158472">
    <property type="entry name" value="HAMP domain-like"/>
    <property type="match status" value="1"/>
</dbReference>
<dbReference type="InterPro" id="IPR036097">
    <property type="entry name" value="HisK_dim/P_sf"/>
</dbReference>
<feature type="domain" description="HAMP" evidence="19">
    <location>
        <begin position="72"/>
        <end position="124"/>
    </location>
</feature>
<reference evidence="20 21" key="1">
    <citation type="submission" date="2023-07" db="EMBL/GenBank/DDBJ databases">
        <title>Genomic Encyclopedia of Type Strains, Phase IV (KMG-IV): sequencing the most valuable type-strain genomes for metagenomic binning, comparative biology and taxonomic classification.</title>
        <authorList>
            <person name="Goeker M."/>
        </authorList>
    </citation>
    <scope>NUCLEOTIDE SEQUENCE [LARGE SCALE GENOMIC DNA]</scope>
    <source>
        <strain evidence="20 21">DSM 23837</strain>
    </source>
</reference>
<dbReference type="Gene3D" id="3.30.565.10">
    <property type="entry name" value="Histidine kinase-like ATPase, C-terminal domain"/>
    <property type="match status" value="1"/>
</dbReference>
<keyword evidence="6" id="KW-0808">Transferase</keyword>
<feature type="domain" description="Histidine kinase" evidence="18">
    <location>
        <begin position="132"/>
        <end position="345"/>
    </location>
</feature>
<evidence type="ECO:0000256" key="8">
    <source>
        <dbReference type="ARBA" id="ARBA00022741"/>
    </source>
</evidence>
<evidence type="ECO:0000256" key="1">
    <source>
        <dbReference type="ARBA" id="ARBA00000085"/>
    </source>
</evidence>
<evidence type="ECO:0000256" key="12">
    <source>
        <dbReference type="ARBA" id="ARBA00023012"/>
    </source>
</evidence>
<dbReference type="SMART" id="SM00388">
    <property type="entry name" value="HisKA"/>
    <property type="match status" value="1"/>
</dbReference>
<organism evidence="20 21">
    <name type="scientific">Bacillus chungangensis</name>
    <dbReference type="NCBI Taxonomy" id="587633"/>
    <lineage>
        <taxon>Bacteria</taxon>
        <taxon>Bacillati</taxon>
        <taxon>Bacillota</taxon>
        <taxon>Bacilli</taxon>
        <taxon>Bacillales</taxon>
        <taxon>Bacillaceae</taxon>
        <taxon>Bacillus</taxon>
    </lineage>
</organism>
<dbReference type="GO" id="GO:0016301">
    <property type="term" value="F:kinase activity"/>
    <property type="evidence" value="ECO:0007669"/>
    <property type="project" value="UniProtKB-KW"/>
</dbReference>
<dbReference type="InterPro" id="IPR004358">
    <property type="entry name" value="Sig_transdc_His_kin-like_C"/>
</dbReference>
<keyword evidence="12" id="KW-0902">Two-component regulatory system</keyword>
<dbReference type="PANTHER" id="PTHR45528:SF11">
    <property type="entry name" value="HISTIDINE KINASE"/>
    <property type="match status" value="1"/>
</dbReference>
<evidence type="ECO:0000256" key="9">
    <source>
        <dbReference type="ARBA" id="ARBA00022777"/>
    </source>
</evidence>
<accession>A0ABT9WRK7</accession>
<dbReference type="Gene3D" id="1.10.287.130">
    <property type="match status" value="1"/>
</dbReference>
<dbReference type="SUPFAM" id="SSF47384">
    <property type="entry name" value="Homodimeric domain of signal transducing histidine kinase"/>
    <property type="match status" value="1"/>
</dbReference>
<evidence type="ECO:0000256" key="2">
    <source>
        <dbReference type="ARBA" id="ARBA00004651"/>
    </source>
</evidence>
<proteinExistence type="predicted"/>
<comment type="function">
    <text evidence="15">Member of the two-component regulatory system HssS/HssR involved in intracellular heme homeostasis and tempering of staphylococcal virulence. HssS functions as a heme sensor histidine kinase which is autophosphorylated at a histidine residue and transfers its phosphate group to an aspartate residue of HssR. HssR/HssS activates the expression of hrtAB, an efflux pump, in response to extracellular heme, hemin, hemoglobin or blood.</text>
</comment>
<dbReference type="CDD" id="cd00082">
    <property type="entry name" value="HisKA"/>
    <property type="match status" value="1"/>
</dbReference>
<dbReference type="EC" id="2.7.13.3" evidence="3"/>
<comment type="subcellular location">
    <subcellularLocation>
        <location evidence="2">Cell membrane</location>
        <topology evidence="2">Multi-pass membrane protein</topology>
    </subcellularLocation>
</comment>
<evidence type="ECO:0000256" key="16">
    <source>
        <dbReference type="ARBA" id="ARBA00040841"/>
    </source>
</evidence>
<evidence type="ECO:0000256" key="5">
    <source>
        <dbReference type="ARBA" id="ARBA00022553"/>
    </source>
</evidence>
<keyword evidence="8" id="KW-0547">Nucleotide-binding</keyword>
<dbReference type="SUPFAM" id="SSF55874">
    <property type="entry name" value="ATPase domain of HSP90 chaperone/DNA topoisomerase II/histidine kinase"/>
    <property type="match status" value="1"/>
</dbReference>
<gene>
    <name evidence="20" type="ORF">J2S08_001766</name>
</gene>
<keyword evidence="5" id="KW-0597">Phosphoprotein</keyword>
<evidence type="ECO:0000259" key="19">
    <source>
        <dbReference type="PROSITE" id="PS50885"/>
    </source>
</evidence>
<dbReference type="Pfam" id="PF02518">
    <property type="entry name" value="HATPase_c"/>
    <property type="match status" value="1"/>
</dbReference>
<dbReference type="SMART" id="SM00387">
    <property type="entry name" value="HATPase_c"/>
    <property type="match status" value="1"/>
</dbReference>
<feature type="transmembrane region" description="Helical" evidence="17">
    <location>
        <begin position="12"/>
        <end position="36"/>
    </location>
</feature>
<keyword evidence="10" id="KW-0067">ATP-binding</keyword>
<sequence>MKKRAMYNLRFALVLLVFFIMLISSFVIAFLFYILIKLNIITLGVPNIFLHIALILLTSIILVTTLTAISGKRVLHPIRELNKATKEVAKGNFKIQVEIDRHNELSDLTRSFNKMVQELGSIETMRNDFVTNISHEFKTPITSMQGYAMLLQDEELSADERREYTDMIIAGTRQLSKLSSNILKLSKFENQKIITDNVEFSLDEQIRRSLLMIEPQWSEKNIELDIDLEPVRYCGSVDLLQHVWLNLLDNAIKFSNEGGKISVRLSEAGDHIITEIADNGIGMNEETKKHLFDKFYQGDKSRSSEGSGLGLPLVKRIVELSGGAIHVKSELGIGSVFTVELPKNREVGNDT</sequence>
<comment type="caution">
    <text evidence="20">The sequence shown here is derived from an EMBL/GenBank/DDBJ whole genome shotgun (WGS) entry which is preliminary data.</text>
</comment>
<evidence type="ECO:0000256" key="11">
    <source>
        <dbReference type="ARBA" id="ARBA00022989"/>
    </source>
</evidence>
<dbReference type="PROSITE" id="PS50109">
    <property type="entry name" value="HIS_KIN"/>
    <property type="match status" value="1"/>
</dbReference>
<evidence type="ECO:0000256" key="4">
    <source>
        <dbReference type="ARBA" id="ARBA00022475"/>
    </source>
</evidence>
<dbReference type="EMBL" id="JAUSTT010000009">
    <property type="protein sequence ID" value="MDQ0175930.1"/>
    <property type="molecule type" value="Genomic_DNA"/>
</dbReference>
<dbReference type="InterPro" id="IPR050398">
    <property type="entry name" value="HssS/ArlS-like"/>
</dbReference>
<dbReference type="Proteomes" id="UP001223586">
    <property type="component" value="Unassembled WGS sequence"/>
</dbReference>
<dbReference type="PANTHER" id="PTHR45528">
    <property type="entry name" value="SENSOR HISTIDINE KINASE CPXA"/>
    <property type="match status" value="1"/>
</dbReference>
<evidence type="ECO:0000256" key="6">
    <source>
        <dbReference type="ARBA" id="ARBA00022679"/>
    </source>
</evidence>
<dbReference type="RefSeq" id="WP_307228665.1">
    <property type="nucleotide sequence ID" value="NZ_JAUSTT010000009.1"/>
</dbReference>
<dbReference type="Pfam" id="PF00672">
    <property type="entry name" value="HAMP"/>
    <property type="match status" value="1"/>
</dbReference>
<feature type="transmembrane region" description="Helical" evidence="17">
    <location>
        <begin position="48"/>
        <end position="69"/>
    </location>
</feature>
<evidence type="ECO:0000256" key="15">
    <source>
        <dbReference type="ARBA" id="ARBA00037219"/>
    </source>
</evidence>
<keyword evidence="13" id="KW-0843">Virulence</keyword>
<comment type="catalytic activity">
    <reaction evidence="1">
        <text>ATP + protein L-histidine = ADP + protein N-phospho-L-histidine.</text>
        <dbReference type="EC" id="2.7.13.3"/>
    </reaction>
</comment>
<evidence type="ECO:0000256" key="3">
    <source>
        <dbReference type="ARBA" id="ARBA00012438"/>
    </source>
</evidence>
<evidence type="ECO:0000256" key="10">
    <source>
        <dbReference type="ARBA" id="ARBA00022840"/>
    </source>
</evidence>
<keyword evidence="9 20" id="KW-0418">Kinase</keyword>
<dbReference type="InterPro" id="IPR003661">
    <property type="entry name" value="HisK_dim/P_dom"/>
</dbReference>
<dbReference type="PROSITE" id="PS50885">
    <property type="entry name" value="HAMP"/>
    <property type="match status" value="1"/>
</dbReference>
<dbReference type="Pfam" id="PF00512">
    <property type="entry name" value="HisKA"/>
    <property type="match status" value="1"/>
</dbReference>
<dbReference type="InterPro" id="IPR036890">
    <property type="entry name" value="HATPase_C_sf"/>
</dbReference>
<dbReference type="InterPro" id="IPR005467">
    <property type="entry name" value="His_kinase_dom"/>
</dbReference>
<keyword evidence="11 17" id="KW-1133">Transmembrane helix</keyword>
<evidence type="ECO:0000256" key="14">
    <source>
        <dbReference type="ARBA" id="ARBA00023136"/>
    </source>
</evidence>
<protein>
    <recommendedName>
        <fullName evidence="16">Heme sensor protein HssS</fullName>
        <ecNumber evidence="3">2.7.13.3</ecNumber>
    </recommendedName>
</protein>
<evidence type="ECO:0000259" key="18">
    <source>
        <dbReference type="PROSITE" id="PS50109"/>
    </source>
</evidence>